<reference evidence="6 7" key="1">
    <citation type="submission" date="2024-10" db="EMBL/GenBank/DDBJ databases">
        <title>The Natural Products Discovery Center: Release of the First 8490 Sequenced Strains for Exploring Actinobacteria Biosynthetic Diversity.</title>
        <authorList>
            <person name="Kalkreuter E."/>
            <person name="Kautsar S.A."/>
            <person name="Yang D."/>
            <person name="Bader C.D."/>
            <person name="Teijaro C.N."/>
            <person name="Fluegel L."/>
            <person name="Davis C.M."/>
            <person name="Simpson J.R."/>
            <person name="Lauterbach L."/>
            <person name="Steele A.D."/>
            <person name="Gui C."/>
            <person name="Meng S."/>
            <person name="Li G."/>
            <person name="Viehrig K."/>
            <person name="Ye F."/>
            <person name="Su P."/>
            <person name="Kiefer A.F."/>
            <person name="Nichols A."/>
            <person name="Cepeda A.J."/>
            <person name="Yan W."/>
            <person name="Fan B."/>
            <person name="Jiang Y."/>
            <person name="Adhikari A."/>
            <person name="Zheng C.-J."/>
            <person name="Schuster L."/>
            <person name="Cowan T.M."/>
            <person name="Smanski M.J."/>
            <person name="Chevrette M.G."/>
            <person name="De Carvalho L.P.S."/>
            <person name="Shen B."/>
        </authorList>
    </citation>
    <scope>NUCLEOTIDE SEQUENCE [LARGE SCALE GENOMIC DNA]</scope>
    <source>
        <strain evidence="6 7">NPDC049639</strain>
    </source>
</reference>
<dbReference type="PANTHER" id="PTHR43046">
    <property type="entry name" value="GDP-MANNOSE MANNOSYL HYDROLASE"/>
    <property type="match status" value="1"/>
</dbReference>
<evidence type="ECO:0000256" key="2">
    <source>
        <dbReference type="ARBA" id="ARBA00005582"/>
    </source>
</evidence>
<feature type="domain" description="Nudix hydrolase" evidence="5">
    <location>
        <begin position="15"/>
        <end position="150"/>
    </location>
</feature>
<comment type="similarity">
    <text evidence="2 4">Belongs to the Nudix hydrolase family.</text>
</comment>
<dbReference type="RefSeq" id="WP_398281348.1">
    <property type="nucleotide sequence ID" value="NZ_JBITLV010000004.1"/>
</dbReference>
<keyword evidence="7" id="KW-1185">Reference proteome</keyword>
<dbReference type="PROSITE" id="PS00893">
    <property type="entry name" value="NUDIX_BOX"/>
    <property type="match status" value="2"/>
</dbReference>
<evidence type="ECO:0000313" key="6">
    <source>
        <dbReference type="EMBL" id="MFI7588205.1"/>
    </source>
</evidence>
<dbReference type="GO" id="GO:0016787">
    <property type="term" value="F:hydrolase activity"/>
    <property type="evidence" value="ECO:0007669"/>
    <property type="project" value="UniProtKB-KW"/>
</dbReference>
<accession>A0ABW8AP96</accession>
<organism evidence="6 7">
    <name type="scientific">Spongisporangium articulatum</name>
    <dbReference type="NCBI Taxonomy" id="3362603"/>
    <lineage>
        <taxon>Bacteria</taxon>
        <taxon>Bacillati</taxon>
        <taxon>Actinomycetota</taxon>
        <taxon>Actinomycetes</taxon>
        <taxon>Kineosporiales</taxon>
        <taxon>Kineosporiaceae</taxon>
        <taxon>Spongisporangium</taxon>
    </lineage>
</organism>
<sequence>MPPLTGPEPDGLHPVLRTAAYAVVRQGESVLLARASERSDFEGRWFLPGGGVRHGEHPRDGVLRELLEETGVVGARPRALLADSDVIDLPHRGARVHTLRLLYDVTTKEPPVLRAEADDTTDEARFVTPEELRRLPLMPFVARVLGLPADEVEASEPKRPLPLVDLPRTTIVPDPGGGEPGVAATGDAERPVVVQRPAAYAALFQDERVLLAHVTGSNGTWTLPGGGIDFGEHPVDALIREMYEETGLPFTPGPLLDVISRHFTGRAPTGRLEDFHGISLVYSGSVPVGLEPRVTEVDGSTDAVAWHHVDELDRIRAVATVHEAVRRWRQRR</sequence>
<keyword evidence="3 4" id="KW-0378">Hydrolase</keyword>
<evidence type="ECO:0000259" key="5">
    <source>
        <dbReference type="PROSITE" id="PS51462"/>
    </source>
</evidence>
<dbReference type="PANTHER" id="PTHR43046:SF14">
    <property type="entry name" value="MUTT_NUDIX FAMILY PROTEIN"/>
    <property type="match status" value="1"/>
</dbReference>
<dbReference type="PRINTS" id="PR00502">
    <property type="entry name" value="NUDIXFAMILY"/>
</dbReference>
<evidence type="ECO:0000256" key="4">
    <source>
        <dbReference type="RuleBase" id="RU003476"/>
    </source>
</evidence>
<protein>
    <submittedName>
        <fullName evidence="6">NUDIX hydrolase</fullName>
    </submittedName>
</protein>
<comment type="caution">
    <text evidence="6">The sequence shown here is derived from an EMBL/GenBank/DDBJ whole genome shotgun (WGS) entry which is preliminary data.</text>
</comment>
<dbReference type="InterPro" id="IPR020476">
    <property type="entry name" value="Nudix_hydrolase"/>
</dbReference>
<dbReference type="InterPro" id="IPR015797">
    <property type="entry name" value="NUDIX_hydrolase-like_dom_sf"/>
</dbReference>
<dbReference type="PROSITE" id="PS51462">
    <property type="entry name" value="NUDIX"/>
    <property type="match status" value="2"/>
</dbReference>
<gene>
    <name evidence="6" type="ORF">ACIB24_14140</name>
</gene>
<dbReference type="Gene3D" id="3.90.79.10">
    <property type="entry name" value="Nucleoside Triphosphate Pyrophosphohydrolase"/>
    <property type="match status" value="2"/>
</dbReference>
<dbReference type="InterPro" id="IPR020084">
    <property type="entry name" value="NUDIX_hydrolase_CS"/>
</dbReference>
<comment type="cofactor">
    <cofactor evidence="1">
        <name>Mg(2+)</name>
        <dbReference type="ChEBI" id="CHEBI:18420"/>
    </cofactor>
</comment>
<proteinExistence type="inferred from homology"/>
<feature type="domain" description="Nudix hydrolase" evidence="5">
    <location>
        <begin position="194"/>
        <end position="330"/>
    </location>
</feature>
<dbReference type="EMBL" id="JBITLV010000004">
    <property type="protein sequence ID" value="MFI7588205.1"/>
    <property type="molecule type" value="Genomic_DNA"/>
</dbReference>
<dbReference type="Proteomes" id="UP001612915">
    <property type="component" value="Unassembled WGS sequence"/>
</dbReference>
<dbReference type="Pfam" id="PF00293">
    <property type="entry name" value="NUDIX"/>
    <property type="match status" value="2"/>
</dbReference>
<name>A0ABW8AP96_9ACTN</name>
<evidence type="ECO:0000256" key="3">
    <source>
        <dbReference type="ARBA" id="ARBA00022801"/>
    </source>
</evidence>
<evidence type="ECO:0000256" key="1">
    <source>
        <dbReference type="ARBA" id="ARBA00001946"/>
    </source>
</evidence>
<evidence type="ECO:0000313" key="7">
    <source>
        <dbReference type="Proteomes" id="UP001612915"/>
    </source>
</evidence>
<dbReference type="SUPFAM" id="SSF55811">
    <property type="entry name" value="Nudix"/>
    <property type="match status" value="2"/>
</dbReference>
<dbReference type="InterPro" id="IPR000086">
    <property type="entry name" value="NUDIX_hydrolase_dom"/>
</dbReference>